<reference evidence="1 2" key="1">
    <citation type="submission" date="2019-05" db="EMBL/GenBank/DDBJ databases">
        <authorList>
            <consortium name="Science for Life Laboratories"/>
        </authorList>
    </citation>
    <scope>NUCLEOTIDE SEQUENCE [LARGE SCALE GENOMIC DNA]</scope>
    <source>
        <strain evidence="1">Soil9</strain>
    </source>
</reference>
<dbReference type="EMBL" id="LR593886">
    <property type="protein sequence ID" value="VTR93859.1"/>
    <property type="molecule type" value="Genomic_DNA"/>
</dbReference>
<keyword evidence="2" id="KW-1185">Reference proteome</keyword>
<accession>A0A6P2CY77</accession>
<sequence length="34" mass="3935">MPIRSTEHTAGLCRPLSFLARVLVNYRTVLHILR</sequence>
<proteinExistence type="predicted"/>
<dbReference type="AlphaFoldDB" id="A0A6P2CY77"/>
<dbReference type="KEGG" id="gms:SOIL9_38550"/>
<evidence type="ECO:0000313" key="2">
    <source>
        <dbReference type="Proteomes" id="UP000464178"/>
    </source>
</evidence>
<gene>
    <name evidence="1" type="ORF">SOIL9_38550</name>
</gene>
<evidence type="ECO:0000313" key="1">
    <source>
        <dbReference type="EMBL" id="VTR93859.1"/>
    </source>
</evidence>
<protein>
    <submittedName>
        <fullName evidence="1">Uncharacterized protein</fullName>
    </submittedName>
</protein>
<organism evidence="1 2">
    <name type="scientific">Gemmata massiliana</name>
    <dbReference type="NCBI Taxonomy" id="1210884"/>
    <lineage>
        <taxon>Bacteria</taxon>
        <taxon>Pseudomonadati</taxon>
        <taxon>Planctomycetota</taxon>
        <taxon>Planctomycetia</taxon>
        <taxon>Gemmatales</taxon>
        <taxon>Gemmataceae</taxon>
        <taxon>Gemmata</taxon>
    </lineage>
</organism>
<name>A0A6P2CY77_9BACT</name>
<dbReference type="Proteomes" id="UP000464178">
    <property type="component" value="Chromosome"/>
</dbReference>